<dbReference type="GO" id="GO:0046872">
    <property type="term" value="F:metal ion binding"/>
    <property type="evidence" value="ECO:0007669"/>
    <property type="project" value="UniProtKB-KW"/>
</dbReference>
<dbReference type="SUPFAM" id="SSF53649">
    <property type="entry name" value="Alkaline phosphatase-like"/>
    <property type="match status" value="1"/>
</dbReference>
<dbReference type="InterPro" id="IPR000917">
    <property type="entry name" value="Sulfatase_N"/>
</dbReference>
<dbReference type="GO" id="GO:0016787">
    <property type="term" value="F:hydrolase activity"/>
    <property type="evidence" value="ECO:0007669"/>
    <property type="project" value="UniProtKB-KW"/>
</dbReference>
<evidence type="ECO:0000313" key="7">
    <source>
        <dbReference type="EMBL" id="GGB24723.1"/>
    </source>
</evidence>
<dbReference type="Proteomes" id="UP000607559">
    <property type="component" value="Unassembled WGS sequence"/>
</dbReference>
<keyword evidence="4" id="KW-0106">Calcium</keyword>
<evidence type="ECO:0000256" key="3">
    <source>
        <dbReference type="ARBA" id="ARBA00022801"/>
    </source>
</evidence>
<comment type="caution">
    <text evidence="7">The sequence shown here is derived from an EMBL/GenBank/DDBJ whole genome shotgun (WGS) entry which is preliminary data.</text>
</comment>
<dbReference type="EMBL" id="BMJC01000008">
    <property type="protein sequence ID" value="GGB24723.1"/>
    <property type="molecule type" value="Genomic_DNA"/>
</dbReference>
<dbReference type="InterPro" id="IPR050738">
    <property type="entry name" value="Sulfatase"/>
</dbReference>
<evidence type="ECO:0000313" key="8">
    <source>
        <dbReference type="Proteomes" id="UP000607559"/>
    </source>
</evidence>
<feature type="compositionally biased region" description="Low complexity" evidence="5">
    <location>
        <begin position="632"/>
        <end position="642"/>
    </location>
</feature>
<dbReference type="Gene3D" id="3.40.720.10">
    <property type="entry name" value="Alkaline Phosphatase, subunit A"/>
    <property type="match status" value="1"/>
</dbReference>
<dbReference type="RefSeq" id="WP_229689130.1">
    <property type="nucleotide sequence ID" value="NZ_BMJC01000008.1"/>
</dbReference>
<dbReference type="Gene3D" id="3.30.1120.10">
    <property type="match status" value="1"/>
</dbReference>
<proteinExistence type="inferred from homology"/>
<accession>A0A8J2XWM4</accession>
<feature type="compositionally biased region" description="Gly residues" evidence="5">
    <location>
        <begin position="643"/>
        <end position="653"/>
    </location>
</feature>
<evidence type="ECO:0000256" key="2">
    <source>
        <dbReference type="ARBA" id="ARBA00022723"/>
    </source>
</evidence>
<comment type="similarity">
    <text evidence="1">Belongs to the sulfatase family.</text>
</comment>
<dbReference type="AlphaFoldDB" id="A0A8J2XWM4"/>
<keyword evidence="8" id="KW-1185">Reference proteome</keyword>
<feature type="domain" description="Sulfatase N-terminal" evidence="6">
    <location>
        <begin position="49"/>
        <end position="463"/>
    </location>
</feature>
<name>A0A8J2XWM4_9BACT</name>
<evidence type="ECO:0000256" key="1">
    <source>
        <dbReference type="ARBA" id="ARBA00008779"/>
    </source>
</evidence>
<feature type="region of interest" description="Disordered" evidence="5">
    <location>
        <begin position="608"/>
        <end position="671"/>
    </location>
</feature>
<dbReference type="PANTHER" id="PTHR42693:SF43">
    <property type="entry name" value="BLL2667 PROTEIN"/>
    <property type="match status" value="1"/>
</dbReference>
<evidence type="ECO:0000256" key="5">
    <source>
        <dbReference type="SAM" id="MobiDB-lite"/>
    </source>
</evidence>
<dbReference type="PANTHER" id="PTHR42693">
    <property type="entry name" value="ARYLSULFATASE FAMILY MEMBER"/>
    <property type="match status" value="1"/>
</dbReference>
<dbReference type="InterPro" id="IPR024607">
    <property type="entry name" value="Sulfatase_CS"/>
</dbReference>
<protein>
    <recommendedName>
        <fullName evidence="6">Sulfatase N-terminal domain-containing protein</fullName>
    </recommendedName>
</protein>
<evidence type="ECO:0000259" key="6">
    <source>
        <dbReference type="Pfam" id="PF00884"/>
    </source>
</evidence>
<dbReference type="Pfam" id="PF00884">
    <property type="entry name" value="Sulfatase"/>
    <property type="match status" value="1"/>
</dbReference>
<dbReference type="CDD" id="cd16025">
    <property type="entry name" value="PAS_like"/>
    <property type="match status" value="1"/>
</dbReference>
<keyword evidence="2" id="KW-0479">Metal-binding</keyword>
<keyword evidence="3" id="KW-0378">Hydrolase</keyword>
<evidence type="ECO:0000256" key="4">
    <source>
        <dbReference type="ARBA" id="ARBA00022837"/>
    </source>
</evidence>
<dbReference type="PROSITE" id="PS00523">
    <property type="entry name" value="SULFATASE_1"/>
    <property type="match status" value="1"/>
</dbReference>
<gene>
    <name evidence="7" type="ORF">GCM10011511_55830</name>
</gene>
<organism evidence="7 8">
    <name type="scientific">Puia dinghuensis</name>
    <dbReference type="NCBI Taxonomy" id="1792502"/>
    <lineage>
        <taxon>Bacteria</taxon>
        <taxon>Pseudomonadati</taxon>
        <taxon>Bacteroidota</taxon>
        <taxon>Chitinophagia</taxon>
        <taxon>Chitinophagales</taxon>
        <taxon>Chitinophagaceae</taxon>
        <taxon>Puia</taxon>
    </lineage>
</organism>
<reference evidence="7" key="2">
    <citation type="submission" date="2020-09" db="EMBL/GenBank/DDBJ databases">
        <authorList>
            <person name="Sun Q."/>
            <person name="Zhou Y."/>
        </authorList>
    </citation>
    <scope>NUCLEOTIDE SEQUENCE</scope>
    <source>
        <strain evidence="7">CGMCC 1.15448</strain>
    </source>
</reference>
<reference evidence="7" key="1">
    <citation type="journal article" date="2014" name="Int. J. Syst. Evol. Microbiol.">
        <title>Complete genome sequence of Corynebacterium casei LMG S-19264T (=DSM 44701T), isolated from a smear-ripened cheese.</title>
        <authorList>
            <consortium name="US DOE Joint Genome Institute (JGI-PGF)"/>
            <person name="Walter F."/>
            <person name="Albersmeier A."/>
            <person name="Kalinowski J."/>
            <person name="Ruckert C."/>
        </authorList>
    </citation>
    <scope>NUCLEOTIDE SEQUENCE</scope>
    <source>
        <strain evidence="7">CGMCC 1.15448</strain>
    </source>
</reference>
<sequence>MKRFFVAALAIWAGAAYGQTGEYGGVVGKTLADSKEWWPAPVRPPAGAPNVIWIILDDVGFGAPSAFGGVIRTPAFDSLANNGLRYTNFHTAGICAPTRSALLTGRNHHAVHEGGFSHIALSAGFPGWDGRIPSSAGTIAEILRDNGYNTFGVGKYGLTPDEEATDAGPFDRWPSGKGFEHWFGFLGSQTDQYEPDLIEDNAHVAPDGRHLSDQITDKAIHYIARQKKFAPDRPFFLYFSPGATHAPHQVDKYWSDQYKGAFDEGWDVFREKVFARQKRLGIIPASAALPDRNPNVPAWSSLSAEERKVYARFMEVYAGYLTYTDFEVGRLVNYLKESGQLDNTAIFVIIGDNGASKEGSFHGVINKPLFGKPLTDEEAVRFNLDSLGEVGTASGHQTNYPLGWAQAANTPFKYWKQDANSEGGTRNPLIVFYPKALPHDGSVRTQYGHVIDLLPTTLELVGIPAPSVVRGVRQDSLQGVSLAYSFTDARAVSRHTEQYYYIFGARSVYKDGWKAETYHHPDIIDLTRPGGGDSTKYGWDKDVWELYDLSSDFNERIDLASRYPDRLAELKRQFDADAVRYHIYPLIDWADVLKRRFHNNVKPFAGGPAESRLAVGSGDAAAGSGGTGPKDAAAGSGAASGSVSGGVRPGGSAAGQMGPGVKPAAGTRQNQ</sequence>
<dbReference type="InterPro" id="IPR017850">
    <property type="entry name" value="Alkaline_phosphatase_core_sf"/>
</dbReference>